<evidence type="ECO:0000256" key="3">
    <source>
        <dbReference type="ARBA" id="ARBA00022989"/>
    </source>
</evidence>
<feature type="transmembrane region" description="Helical" evidence="5">
    <location>
        <begin position="160"/>
        <end position="184"/>
    </location>
</feature>
<dbReference type="RefSeq" id="WP_239020145.1">
    <property type="nucleotide sequence ID" value="NZ_NKUE01000002.1"/>
</dbReference>
<dbReference type="InterPro" id="IPR051533">
    <property type="entry name" value="WaaL-like"/>
</dbReference>
<dbReference type="Pfam" id="PF04932">
    <property type="entry name" value="Wzy_C"/>
    <property type="match status" value="1"/>
</dbReference>
<feature type="transmembrane region" description="Helical" evidence="5">
    <location>
        <begin position="338"/>
        <end position="362"/>
    </location>
</feature>
<keyword evidence="3 5" id="KW-1133">Transmembrane helix</keyword>
<feature type="transmembrane region" description="Helical" evidence="5">
    <location>
        <begin position="403"/>
        <end position="420"/>
    </location>
</feature>
<feature type="transmembrane region" description="Helical" evidence="5">
    <location>
        <begin position="374"/>
        <end position="391"/>
    </location>
</feature>
<dbReference type="AlphaFoldDB" id="A0A2S3VYL2"/>
<organism evidence="7 8">
    <name type="scientific">Novacetimonas maltaceti</name>
    <dbReference type="NCBI Taxonomy" id="1203393"/>
    <lineage>
        <taxon>Bacteria</taxon>
        <taxon>Pseudomonadati</taxon>
        <taxon>Pseudomonadota</taxon>
        <taxon>Alphaproteobacteria</taxon>
        <taxon>Acetobacterales</taxon>
        <taxon>Acetobacteraceae</taxon>
        <taxon>Novacetimonas</taxon>
    </lineage>
</organism>
<feature type="transmembrane region" description="Helical" evidence="5">
    <location>
        <begin position="25"/>
        <end position="55"/>
    </location>
</feature>
<dbReference type="PANTHER" id="PTHR37422">
    <property type="entry name" value="TEICHURONIC ACID BIOSYNTHESIS PROTEIN TUAE"/>
    <property type="match status" value="1"/>
</dbReference>
<dbReference type="EMBL" id="POTC01000050">
    <property type="protein sequence ID" value="POF61699.1"/>
    <property type="molecule type" value="Genomic_DNA"/>
</dbReference>
<feature type="transmembrane region" description="Helical" evidence="5">
    <location>
        <begin position="67"/>
        <end position="90"/>
    </location>
</feature>
<keyword evidence="4 5" id="KW-0472">Membrane</keyword>
<evidence type="ECO:0000256" key="5">
    <source>
        <dbReference type="SAM" id="Phobius"/>
    </source>
</evidence>
<dbReference type="PANTHER" id="PTHR37422:SF13">
    <property type="entry name" value="LIPOPOLYSACCHARIDE BIOSYNTHESIS PROTEIN PA4999-RELATED"/>
    <property type="match status" value="1"/>
</dbReference>
<evidence type="ECO:0000256" key="2">
    <source>
        <dbReference type="ARBA" id="ARBA00022692"/>
    </source>
</evidence>
<sequence length="498" mass="53713">MPDSARAPSPPDLSWMKQAAMWGTYAFPLLLCYALAPAEILLCLIAAAFVIHSALYRDWSWLRQPWFVLSVVLGADIVLASACTGSMRAVVQSVLLMRYPVFVAAMAFWVLTDARDRRRLAATYAGVAIWMVAGSWQQYLCGRNIMGYGRWEDGALLGPLWAPRAGQALFMTAFPGLMPVIITCAQRRTRGGLLCAGGGLVLLILTFLLISQRMPTLLFVFGTLCLALMVRSLRLPFVLACLIGTGGIALSPVVAPQAYNKLVISFEHQMHSFADSPYGMLFIRAGVMVSDHPLVGVGYDGFRINCPNPAYFRGLPALGIPDGPHGGAPGCNLHPHNYYIQVATMAGVPGLVLFCLLVIALLHPMMKGLRVHMGVEQMVMCVLAFVIVWPLQSTSSFSTQPTAGWVFIALGWALAATRGGDRHELVGQGREKPGGSLTFRSVLHYVAMDSIASGPTTTHLVADPRRPRQETETSVIISLPVSKSGPSILSPGGIPHGG</sequence>
<feature type="transmembrane region" description="Helical" evidence="5">
    <location>
        <begin position="237"/>
        <end position="255"/>
    </location>
</feature>
<feature type="transmembrane region" description="Helical" evidence="5">
    <location>
        <begin position="214"/>
        <end position="230"/>
    </location>
</feature>
<reference evidence="7 8" key="1">
    <citation type="submission" date="2018-01" db="EMBL/GenBank/DDBJ databases">
        <title>Draft Genome Sequence of Komagataeibacter maltaceti LMG 1529, a Vinegar Producing Acetic Acid Bacterium Isolated from Malt Vinegar Brewery Acetifiers.</title>
        <authorList>
            <person name="Zhang Q."/>
            <person name="Hollensteiner J."/>
            <person name="Poehlein A."/>
            <person name="Daniel R."/>
        </authorList>
    </citation>
    <scope>NUCLEOTIDE SEQUENCE [LARGE SCALE GENOMIC DNA]</scope>
    <source>
        <strain evidence="7 8">LMG 1529</strain>
    </source>
</reference>
<keyword evidence="2 5" id="KW-0812">Transmembrane</keyword>
<proteinExistence type="predicted"/>
<evidence type="ECO:0000256" key="1">
    <source>
        <dbReference type="ARBA" id="ARBA00004141"/>
    </source>
</evidence>
<name>A0A2S3VYL2_9PROT</name>
<evidence type="ECO:0000259" key="6">
    <source>
        <dbReference type="Pfam" id="PF04932"/>
    </source>
</evidence>
<protein>
    <recommendedName>
        <fullName evidence="6">O-antigen ligase-related domain-containing protein</fullName>
    </recommendedName>
</protein>
<accession>A0A2S3VYL2</accession>
<dbReference type="GO" id="GO:0016020">
    <property type="term" value="C:membrane"/>
    <property type="evidence" value="ECO:0007669"/>
    <property type="project" value="UniProtKB-SubCell"/>
</dbReference>
<comment type="subcellular location">
    <subcellularLocation>
        <location evidence="1">Membrane</location>
        <topology evidence="1">Multi-pass membrane protein</topology>
    </subcellularLocation>
</comment>
<feature type="transmembrane region" description="Helical" evidence="5">
    <location>
        <begin position="121"/>
        <end position="140"/>
    </location>
</feature>
<dbReference type="Proteomes" id="UP000237344">
    <property type="component" value="Unassembled WGS sequence"/>
</dbReference>
<gene>
    <name evidence="7" type="ORF">KMAL_26750</name>
</gene>
<feature type="transmembrane region" description="Helical" evidence="5">
    <location>
        <begin position="96"/>
        <end position="114"/>
    </location>
</feature>
<dbReference type="InterPro" id="IPR007016">
    <property type="entry name" value="O-antigen_ligase-rel_domated"/>
</dbReference>
<evidence type="ECO:0000256" key="4">
    <source>
        <dbReference type="ARBA" id="ARBA00023136"/>
    </source>
</evidence>
<comment type="caution">
    <text evidence="7">The sequence shown here is derived from an EMBL/GenBank/DDBJ whole genome shotgun (WGS) entry which is preliminary data.</text>
</comment>
<evidence type="ECO:0000313" key="7">
    <source>
        <dbReference type="EMBL" id="POF61699.1"/>
    </source>
</evidence>
<keyword evidence="8" id="KW-1185">Reference proteome</keyword>
<evidence type="ECO:0000313" key="8">
    <source>
        <dbReference type="Proteomes" id="UP000237344"/>
    </source>
</evidence>
<feature type="transmembrane region" description="Helical" evidence="5">
    <location>
        <begin position="191"/>
        <end position="208"/>
    </location>
</feature>
<feature type="domain" description="O-antigen ligase-related" evidence="6">
    <location>
        <begin position="199"/>
        <end position="355"/>
    </location>
</feature>